<dbReference type="Pfam" id="PF01546">
    <property type="entry name" value="Peptidase_M20"/>
    <property type="match status" value="1"/>
</dbReference>
<proteinExistence type="predicted"/>
<dbReference type="InterPro" id="IPR002933">
    <property type="entry name" value="Peptidase_M20"/>
</dbReference>
<dbReference type="Pfam" id="PF07687">
    <property type="entry name" value="M20_dimer"/>
    <property type="match status" value="1"/>
</dbReference>
<dbReference type="GO" id="GO:0046872">
    <property type="term" value="F:metal ion binding"/>
    <property type="evidence" value="ECO:0007669"/>
    <property type="project" value="UniProtKB-KW"/>
</dbReference>
<dbReference type="InterPro" id="IPR011650">
    <property type="entry name" value="Peptidase_M20_dimer"/>
</dbReference>
<evidence type="ECO:0000256" key="2">
    <source>
        <dbReference type="ARBA" id="ARBA00022801"/>
    </source>
</evidence>
<evidence type="ECO:0000259" key="3">
    <source>
        <dbReference type="Pfam" id="PF07687"/>
    </source>
</evidence>
<dbReference type="SUPFAM" id="SSF53187">
    <property type="entry name" value="Zn-dependent exopeptidases"/>
    <property type="match status" value="1"/>
</dbReference>
<dbReference type="GO" id="GO:0016787">
    <property type="term" value="F:hydrolase activity"/>
    <property type="evidence" value="ECO:0007669"/>
    <property type="project" value="UniProtKB-KW"/>
</dbReference>
<gene>
    <name evidence="4" type="ORF">S01H4_06838</name>
</gene>
<dbReference type="Gene3D" id="3.40.630.10">
    <property type="entry name" value="Zn peptidases"/>
    <property type="match status" value="1"/>
</dbReference>
<dbReference type="EMBL" id="BART01002165">
    <property type="protein sequence ID" value="GAG57415.1"/>
    <property type="molecule type" value="Genomic_DNA"/>
</dbReference>
<comment type="caution">
    <text evidence="4">The sequence shown here is derived from an EMBL/GenBank/DDBJ whole genome shotgun (WGS) entry which is preliminary data.</text>
</comment>
<accession>X0YMS5</accession>
<dbReference type="SUPFAM" id="SSF55031">
    <property type="entry name" value="Bacterial exopeptidase dimerisation domain"/>
    <property type="match status" value="1"/>
</dbReference>
<sequence>MEGRTIGAKATVDRGYRAPFAVVSEPTNCEIHVKSPGVFFFELIIEGKEAHTSARNQVIFPQRYGIPCGKEVGVDAIAKAIPFIELFQKLEVQLNQRWRDKILGGGGYPHPEDQQGIGLFTINPSFIEGGTYLGSVPGYCKITYCVWYPDWLTDEEVWKELKQHVDALASTDDWLRENPPKFNAPILQRWEPMKEVPVDHPGVKSLSAAYQEVSGKEAIISGFKAVADSTFLSQVGIPTVLFGPGSLGSGIHGPDEYVPIEQVIECAKAFTFMAMNWCS</sequence>
<organism evidence="4">
    <name type="scientific">marine sediment metagenome</name>
    <dbReference type="NCBI Taxonomy" id="412755"/>
    <lineage>
        <taxon>unclassified sequences</taxon>
        <taxon>metagenomes</taxon>
        <taxon>ecological metagenomes</taxon>
    </lineage>
</organism>
<protein>
    <recommendedName>
        <fullName evidence="3">Peptidase M20 dimerisation domain-containing protein</fullName>
    </recommendedName>
</protein>
<dbReference type="InterPro" id="IPR036264">
    <property type="entry name" value="Bact_exopeptidase_dim_dom"/>
</dbReference>
<evidence type="ECO:0000256" key="1">
    <source>
        <dbReference type="ARBA" id="ARBA00022723"/>
    </source>
</evidence>
<dbReference type="PANTHER" id="PTHR43808">
    <property type="entry name" value="ACETYLORNITHINE DEACETYLASE"/>
    <property type="match status" value="1"/>
</dbReference>
<evidence type="ECO:0000313" key="4">
    <source>
        <dbReference type="EMBL" id="GAG57415.1"/>
    </source>
</evidence>
<dbReference type="PANTHER" id="PTHR43808:SF25">
    <property type="entry name" value="PEPTIDASE M20 DIMERISATION DOMAIN-CONTAINING PROTEIN"/>
    <property type="match status" value="1"/>
</dbReference>
<dbReference type="InterPro" id="IPR050072">
    <property type="entry name" value="Peptidase_M20A"/>
</dbReference>
<keyword evidence="2" id="KW-0378">Hydrolase</keyword>
<name>X0YMS5_9ZZZZ</name>
<dbReference type="AlphaFoldDB" id="X0YMS5"/>
<dbReference type="Gene3D" id="3.30.70.360">
    <property type="match status" value="1"/>
</dbReference>
<keyword evidence="1" id="KW-0479">Metal-binding</keyword>
<feature type="domain" description="Peptidase M20 dimerisation" evidence="3">
    <location>
        <begin position="70"/>
        <end position="170"/>
    </location>
</feature>
<reference evidence="4" key="1">
    <citation type="journal article" date="2014" name="Front. Microbiol.">
        <title>High frequency of phylogenetically diverse reductive dehalogenase-homologous genes in deep subseafloor sedimentary metagenomes.</title>
        <authorList>
            <person name="Kawai M."/>
            <person name="Futagami T."/>
            <person name="Toyoda A."/>
            <person name="Takaki Y."/>
            <person name="Nishi S."/>
            <person name="Hori S."/>
            <person name="Arai W."/>
            <person name="Tsubouchi T."/>
            <person name="Morono Y."/>
            <person name="Uchiyama I."/>
            <person name="Ito T."/>
            <person name="Fujiyama A."/>
            <person name="Inagaki F."/>
            <person name="Takami H."/>
        </authorList>
    </citation>
    <scope>NUCLEOTIDE SEQUENCE</scope>
    <source>
        <strain evidence="4">Expedition CK06-06</strain>
    </source>
</reference>